<organism evidence="2 3">
    <name type="scientific">Megasphaera elsdenii</name>
    <dbReference type="NCBI Taxonomy" id="907"/>
    <lineage>
        <taxon>Bacteria</taxon>
        <taxon>Bacillati</taxon>
        <taxon>Bacillota</taxon>
        <taxon>Negativicutes</taxon>
        <taxon>Veillonellales</taxon>
        <taxon>Veillonellaceae</taxon>
        <taxon>Megasphaera</taxon>
    </lineage>
</organism>
<dbReference type="RefSeq" id="WP_027895250.1">
    <property type="nucleotide sequence ID" value="NZ_CAMDYL010000032.1"/>
</dbReference>
<protein>
    <submittedName>
        <fullName evidence="2">Sigma-70 family RNA polymerase sigma factor</fullName>
    </submittedName>
</protein>
<evidence type="ECO:0000313" key="3">
    <source>
        <dbReference type="Proteomes" id="UP000238358"/>
    </source>
</evidence>
<feature type="domain" description="RNA polymerase sigma-70 region 4" evidence="1">
    <location>
        <begin position="45"/>
        <end position="93"/>
    </location>
</feature>
<dbReference type="GO" id="GO:0006352">
    <property type="term" value="P:DNA-templated transcription initiation"/>
    <property type="evidence" value="ECO:0007669"/>
    <property type="project" value="InterPro"/>
</dbReference>
<accession>A0A2S0M8P7</accession>
<gene>
    <name evidence="2" type="ORF">C6Y28_09460</name>
</gene>
<evidence type="ECO:0000259" key="1">
    <source>
        <dbReference type="Pfam" id="PF04545"/>
    </source>
</evidence>
<dbReference type="InterPro" id="IPR013324">
    <property type="entry name" value="RNA_pol_sigma_r3/r4-like"/>
</dbReference>
<proteinExistence type="predicted"/>
<dbReference type="Proteomes" id="UP000238358">
    <property type="component" value="Chromosome"/>
</dbReference>
<dbReference type="EMBL" id="CP027569">
    <property type="protein sequence ID" value="AVO27826.1"/>
    <property type="molecule type" value="Genomic_DNA"/>
</dbReference>
<dbReference type="SUPFAM" id="SSF88659">
    <property type="entry name" value="Sigma3 and sigma4 domains of RNA polymerase sigma factors"/>
    <property type="match status" value="1"/>
</dbReference>
<reference evidence="2 3" key="1">
    <citation type="journal article" date="2018" name="Genome Announc.">
        <title>Complete genomes of two Megasphaera elsdenii strains, NCIMB 702410 and ATCC 25940.</title>
        <authorList>
            <person name="Hatmaker E.A."/>
            <person name="O'Dell K."/>
            <person name="Riley L.A."/>
            <person name="Klingeman D.M."/>
            <person name="Guss A.M."/>
        </authorList>
    </citation>
    <scope>NUCLEOTIDE SEQUENCE [LARGE SCALE GENOMIC DNA]</scope>
    <source>
        <strain evidence="2 3">NCIMB702410</strain>
    </source>
</reference>
<sequence length="97" mass="11613">MKRVQKNIVESDIVTDFPYNWAAPEEETPEHCLLKQEKKEQVWKALNKLNETQRTLIVAHYIHNQTYDYISKKYGIEKSKVRRIIKRGLNVLRCLLE</sequence>
<name>A0A2S0M8P7_MEGEL</name>
<dbReference type="Gene3D" id="1.10.10.10">
    <property type="entry name" value="Winged helix-like DNA-binding domain superfamily/Winged helix DNA-binding domain"/>
    <property type="match status" value="1"/>
</dbReference>
<evidence type="ECO:0000313" key="2">
    <source>
        <dbReference type="EMBL" id="AVO27826.1"/>
    </source>
</evidence>
<dbReference type="OrthoDB" id="291991at2"/>
<dbReference type="NCBIfam" id="TIGR02937">
    <property type="entry name" value="sigma70-ECF"/>
    <property type="match status" value="1"/>
</dbReference>
<dbReference type="CDD" id="cd06171">
    <property type="entry name" value="Sigma70_r4"/>
    <property type="match status" value="1"/>
</dbReference>
<dbReference type="InterPro" id="IPR036388">
    <property type="entry name" value="WH-like_DNA-bd_sf"/>
</dbReference>
<dbReference type="GO" id="GO:0003700">
    <property type="term" value="F:DNA-binding transcription factor activity"/>
    <property type="evidence" value="ECO:0007669"/>
    <property type="project" value="InterPro"/>
</dbReference>
<dbReference type="Pfam" id="PF04545">
    <property type="entry name" value="Sigma70_r4"/>
    <property type="match status" value="1"/>
</dbReference>
<dbReference type="InterPro" id="IPR014284">
    <property type="entry name" value="RNA_pol_sigma-70_dom"/>
</dbReference>
<dbReference type="AlphaFoldDB" id="A0A2S0M8P7"/>
<dbReference type="InterPro" id="IPR007630">
    <property type="entry name" value="RNA_pol_sigma70_r4"/>
</dbReference>